<dbReference type="InterPro" id="IPR051465">
    <property type="entry name" value="Cell_Envelope_Struct_Comp"/>
</dbReference>
<dbReference type="PANTHER" id="PTHR43308">
    <property type="entry name" value="OUTER MEMBRANE PROTEIN ALPHA-RELATED"/>
    <property type="match status" value="1"/>
</dbReference>
<protein>
    <submittedName>
        <fullName evidence="3">Ig-like domain-containing protein</fullName>
    </submittedName>
</protein>
<evidence type="ECO:0000256" key="1">
    <source>
        <dbReference type="ARBA" id="ARBA00004196"/>
    </source>
</evidence>
<dbReference type="GO" id="GO:0030313">
    <property type="term" value="C:cell envelope"/>
    <property type="evidence" value="ECO:0007669"/>
    <property type="project" value="UniProtKB-SubCell"/>
</dbReference>
<proteinExistence type="predicted"/>
<dbReference type="Pfam" id="PF09479">
    <property type="entry name" value="Flg_new"/>
    <property type="match status" value="1"/>
</dbReference>
<evidence type="ECO:0000313" key="4">
    <source>
        <dbReference type="Proteomes" id="UP000564644"/>
    </source>
</evidence>
<organism evidence="3 4">
    <name type="scientific">Cohnella zeiphila</name>
    <dbReference type="NCBI Taxonomy" id="2761120"/>
    <lineage>
        <taxon>Bacteria</taxon>
        <taxon>Bacillati</taxon>
        <taxon>Bacillota</taxon>
        <taxon>Bacilli</taxon>
        <taxon>Bacillales</taxon>
        <taxon>Paenibacillaceae</taxon>
        <taxon>Cohnella</taxon>
    </lineage>
</organism>
<accession>A0A7X0SS39</accession>
<dbReference type="PROSITE" id="PS51272">
    <property type="entry name" value="SLH"/>
    <property type="match status" value="3"/>
</dbReference>
<name>A0A7X0SS39_9BACL</name>
<feature type="domain" description="SLH" evidence="2">
    <location>
        <begin position="1104"/>
        <end position="1167"/>
    </location>
</feature>
<dbReference type="InterPro" id="IPR042229">
    <property type="entry name" value="Listeria/Bacterioides_rpt_sf"/>
</dbReference>
<dbReference type="InterPro" id="IPR011081">
    <property type="entry name" value="Big_4"/>
</dbReference>
<gene>
    <name evidence="3" type="ORF">H7C18_24485</name>
</gene>
<evidence type="ECO:0000313" key="3">
    <source>
        <dbReference type="EMBL" id="MBB6734084.1"/>
    </source>
</evidence>
<dbReference type="NCBIfam" id="TIGR02543">
    <property type="entry name" value="List_Bact_rpt"/>
    <property type="match status" value="1"/>
</dbReference>
<dbReference type="Gene3D" id="2.60.40.4270">
    <property type="entry name" value="Listeria-Bacteroides repeat domain"/>
    <property type="match status" value="1"/>
</dbReference>
<comment type="caution">
    <text evidence="3">The sequence shown here is derived from an EMBL/GenBank/DDBJ whole genome shotgun (WGS) entry which is preliminary data.</text>
</comment>
<sequence>MTFDLNGAPGTPPSSLHVLASTVQEAGLSLATPNPEGYEFDGWYTSDGVLFTDTTPIPSITSTGGATLYAHWKEFKIGAVGALSDIHVPYGTELEDVGLPGSVNVTLSNGATEAAAVTWDGGSPAYDGAKAGTYVFTGSLTPPTGTANPDGKTASVNVIVDQPTVSSVGTLSDIHVPYGTELEGVGLPGTVNVTLSNGETKAAAVTWNAGTPAYDGAKPGTYAFTGTVTAPTGSTNPGGKTASVNVIVEEPTVTSVATLSDIHVAYGTELEDAGLPATVDVTLSSGETRQAVVSWDGGTPAYDGETPGTYAFTGTLTAPTGSTNPDAKTATVNVIVEEPTVTSVAALPDIHVAYGTELEDAGLPETVDVMLSNGDTKQAEIAWDGGTPAYDGETPGTYAFTGTLTAPTGSTNPDAKTASVNVIVEEPTVTSVTTLSDIHVAYGTELEDAGLPATVDVTLSSGETRKAAVSWDGGTPAYDGETPGTYAFTGTLTAPTGSTNPDAKTASVNVIVEEPTVTSVATMSDIHVAYGTKLEDAGLPATVDVTLSSGETKSAVVLWDGGTPAYDGETPGTYAFTGTLTAPTGSANPDAKTASVNVIVEEPTVTSVTTLSDIHVAYDTELEDAGLPATVDVTLSSGDTKQAEVTWDDGTPAYDGTKPGTYTFTGTLIAPADSTNPDGKTATVNVIVEEPTVTSVATLSDIHVAYGTKLEDAGLLTTVDVTLSSGETRKAAVSWDSGTPAYDGTKPGTYTFTGTLIAPADSTNPDGKTATVNVIVKEPIITSVAALSDIHVPYGTELEDAGLPTTVDVTLSSGETKQAEITWDDGTPSYDGTKPGTYMFAGTITAPAGSTNPDAKTATVNVIVEEPTVTSVAALSDIHVPYGMKLEDVGLPTKVDVTLSSGETKQARVTWDGGNPAYSGTRSGEYTFAGSLTPPDGATNPDNKTAWVKVIVNNAPIVMPATRQTVYCGAGICTANLGDQAKVSVPAHAAAEPFSLTLEMLESDNLHLPDGAQWLSKVFRLSKSIEEPLQLPMTLQIKLESTKIGDDHKAALFAYDEPTGQWTEVDGSLMGDVFTAQTDQFAGFAVLSVAEQTEQTPPPSLPDEPDIHLGDISGHWAETEIEAAVAKGIVTGYQDGSFRPNQQVSRVEFTAMLNRALKLNGSGDSSGSSEQPAFADAASIPAWARSSVAEAMAQGLIQGFADGTFRPGDLMSRAEMAAIAARALHLEAKGTELIFADANDIPAWAREAAALVQQAGLMKGIDGNRFAPLAPVTRAEAAVLIIRIIEQPQ</sequence>
<dbReference type="PANTHER" id="PTHR43308:SF5">
    <property type="entry name" value="S-LAYER PROTEIN _ PEPTIDOGLYCAN ENDO-BETA-N-ACETYLGLUCOSAMINIDASE"/>
    <property type="match status" value="1"/>
</dbReference>
<feature type="domain" description="SLH" evidence="2">
    <location>
        <begin position="1171"/>
        <end position="1234"/>
    </location>
</feature>
<dbReference type="Pfam" id="PF00395">
    <property type="entry name" value="SLH"/>
    <property type="match status" value="3"/>
</dbReference>
<dbReference type="Proteomes" id="UP000564644">
    <property type="component" value="Unassembled WGS sequence"/>
</dbReference>
<comment type="subcellular location">
    <subcellularLocation>
        <location evidence="1">Cell envelope</location>
    </subcellularLocation>
</comment>
<dbReference type="InterPro" id="IPR013378">
    <property type="entry name" value="InlB-like_B-rpt"/>
</dbReference>
<keyword evidence="4" id="KW-1185">Reference proteome</keyword>
<feature type="domain" description="SLH" evidence="2">
    <location>
        <begin position="1235"/>
        <end position="1289"/>
    </location>
</feature>
<dbReference type="InterPro" id="IPR001119">
    <property type="entry name" value="SLH_dom"/>
</dbReference>
<reference evidence="3 4" key="1">
    <citation type="submission" date="2020-08" db="EMBL/GenBank/DDBJ databases">
        <title>Cohnella phylogeny.</title>
        <authorList>
            <person name="Dunlap C."/>
        </authorList>
    </citation>
    <scope>NUCLEOTIDE SEQUENCE [LARGE SCALE GENOMIC DNA]</scope>
    <source>
        <strain evidence="3 4">CBP 2801</strain>
    </source>
</reference>
<dbReference type="Pfam" id="PF07532">
    <property type="entry name" value="Big_4"/>
    <property type="match status" value="10"/>
</dbReference>
<evidence type="ECO:0000259" key="2">
    <source>
        <dbReference type="PROSITE" id="PS51272"/>
    </source>
</evidence>
<dbReference type="EMBL" id="JACJVO010000032">
    <property type="protein sequence ID" value="MBB6734084.1"/>
    <property type="molecule type" value="Genomic_DNA"/>
</dbReference>